<evidence type="ECO:0000256" key="4">
    <source>
        <dbReference type="ARBA" id="ARBA00022840"/>
    </source>
</evidence>
<proteinExistence type="inferred from homology"/>
<dbReference type="GO" id="GO:0005524">
    <property type="term" value="F:ATP binding"/>
    <property type="evidence" value="ECO:0007669"/>
    <property type="project" value="UniProtKB-KW"/>
</dbReference>
<dbReference type="InterPro" id="IPR027417">
    <property type="entry name" value="P-loop_NTPase"/>
</dbReference>
<evidence type="ECO:0000313" key="6">
    <source>
        <dbReference type="EMBL" id="PIZ35480.1"/>
    </source>
</evidence>
<dbReference type="GO" id="GO:0098796">
    <property type="term" value="C:membrane protein complex"/>
    <property type="evidence" value="ECO:0007669"/>
    <property type="project" value="UniProtKB-ARBA"/>
</dbReference>
<comment type="caution">
    <text evidence="6">The sequence shown here is derived from an EMBL/GenBank/DDBJ whole genome shotgun (WGS) entry which is preliminary data.</text>
</comment>
<protein>
    <submittedName>
        <fullName evidence="6">ABC transporter ATP-binding protein</fullName>
    </submittedName>
</protein>
<name>A0A2M7T5M8_9ACTN</name>
<dbReference type="CDD" id="cd03255">
    <property type="entry name" value="ABC_MJ0796_LolCDE_FtsE"/>
    <property type="match status" value="1"/>
</dbReference>
<accession>A0A2M7T5M8</accession>
<dbReference type="PROSITE" id="PS00211">
    <property type="entry name" value="ABC_TRANSPORTER_1"/>
    <property type="match status" value="1"/>
</dbReference>
<dbReference type="AlphaFoldDB" id="A0A2M7T5M8"/>
<dbReference type="Proteomes" id="UP000230956">
    <property type="component" value="Unassembled WGS sequence"/>
</dbReference>
<sequence>MSLVVVNDLSKYFGNDGDTQVHALEHVSFEIANGEYLAIMGPSGSGKSTLLAILGAMSPPSSGTLVIDQIDVYALSQEKRADFRREYLGFVFQQLQLIPYLTAVENVMLPLVVTNHKNKRELAATTLERVGLGDKLNRLPSEMSGGEQSRVAIARAVVNNPPILLADEPVGSLDSKTGEEVLGLFKQLHSEGQTIIMVTHNPESIRDAERLVQLKDGRIVADLMTKDVIPATKFL</sequence>
<evidence type="ECO:0000256" key="1">
    <source>
        <dbReference type="ARBA" id="ARBA00005417"/>
    </source>
</evidence>
<dbReference type="PROSITE" id="PS50893">
    <property type="entry name" value="ABC_TRANSPORTER_2"/>
    <property type="match status" value="1"/>
</dbReference>
<dbReference type="EMBL" id="PFNG01000238">
    <property type="protein sequence ID" value="PIZ35480.1"/>
    <property type="molecule type" value="Genomic_DNA"/>
</dbReference>
<evidence type="ECO:0000313" key="7">
    <source>
        <dbReference type="Proteomes" id="UP000230956"/>
    </source>
</evidence>
<dbReference type="PANTHER" id="PTHR42798">
    <property type="entry name" value="LIPOPROTEIN-RELEASING SYSTEM ATP-BINDING PROTEIN LOLD"/>
    <property type="match status" value="1"/>
</dbReference>
<dbReference type="Gene3D" id="3.40.50.300">
    <property type="entry name" value="P-loop containing nucleotide triphosphate hydrolases"/>
    <property type="match status" value="1"/>
</dbReference>
<organism evidence="6 7">
    <name type="scientific">Candidatus Aquicultor secundus</name>
    <dbReference type="NCBI Taxonomy" id="1973895"/>
    <lineage>
        <taxon>Bacteria</taxon>
        <taxon>Bacillati</taxon>
        <taxon>Actinomycetota</taxon>
        <taxon>Candidatus Aquicultoria</taxon>
        <taxon>Candidatus Aquicultorales</taxon>
        <taxon>Candidatus Aquicultoraceae</taxon>
        <taxon>Candidatus Aquicultor</taxon>
    </lineage>
</organism>
<dbReference type="InterPro" id="IPR003593">
    <property type="entry name" value="AAA+_ATPase"/>
</dbReference>
<dbReference type="GO" id="GO:0016887">
    <property type="term" value="F:ATP hydrolysis activity"/>
    <property type="evidence" value="ECO:0007669"/>
    <property type="project" value="InterPro"/>
</dbReference>
<dbReference type="Pfam" id="PF00005">
    <property type="entry name" value="ABC_tran"/>
    <property type="match status" value="1"/>
</dbReference>
<evidence type="ECO:0000256" key="2">
    <source>
        <dbReference type="ARBA" id="ARBA00022448"/>
    </source>
</evidence>
<dbReference type="GO" id="GO:0022857">
    <property type="term" value="F:transmembrane transporter activity"/>
    <property type="evidence" value="ECO:0007669"/>
    <property type="project" value="UniProtKB-ARBA"/>
</dbReference>
<reference evidence="7" key="1">
    <citation type="submission" date="2017-09" db="EMBL/GenBank/DDBJ databases">
        <title>Depth-based differentiation of microbial function through sediment-hosted aquifers and enrichment of novel symbionts in the deep terrestrial subsurface.</title>
        <authorList>
            <person name="Probst A.J."/>
            <person name="Ladd B."/>
            <person name="Jarett J.K."/>
            <person name="Geller-Mcgrath D.E."/>
            <person name="Sieber C.M.K."/>
            <person name="Emerson J.B."/>
            <person name="Anantharaman K."/>
            <person name="Thomas B.C."/>
            <person name="Malmstrom R."/>
            <person name="Stieglmeier M."/>
            <person name="Klingl A."/>
            <person name="Woyke T."/>
            <person name="Ryan C.M."/>
            <person name="Banfield J.F."/>
        </authorList>
    </citation>
    <scope>NUCLEOTIDE SEQUENCE [LARGE SCALE GENOMIC DNA]</scope>
</reference>
<dbReference type="PANTHER" id="PTHR42798:SF2">
    <property type="entry name" value="ABC TRANSPORTER ATP-BINDING PROTEIN MG467-RELATED"/>
    <property type="match status" value="1"/>
</dbReference>
<dbReference type="InterPro" id="IPR003439">
    <property type="entry name" value="ABC_transporter-like_ATP-bd"/>
</dbReference>
<dbReference type="SUPFAM" id="SSF52540">
    <property type="entry name" value="P-loop containing nucleoside triphosphate hydrolases"/>
    <property type="match status" value="1"/>
</dbReference>
<evidence type="ECO:0000256" key="3">
    <source>
        <dbReference type="ARBA" id="ARBA00022741"/>
    </source>
</evidence>
<gene>
    <name evidence="6" type="ORF">COY37_10295</name>
</gene>
<dbReference type="FunFam" id="3.40.50.300:FF:000032">
    <property type="entry name" value="Export ABC transporter ATP-binding protein"/>
    <property type="match status" value="1"/>
</dbReference>
<dbReference type="SMART" id="SM00382">
    <property type="entry name" value="AAA"/>
    <property type="match status" value="1"/>
</dbReference>
<keyword evidence="4 6" id="KW-0067">ATP-binding</keyword>
<keyword evidence="3" id="KW-0547">Nucleotide-binding</keyword>
<feature type="domain" description="ABC transporter" evidence="5">
    <location>
        <begin position="4"/>
        <end position="235"/>
    </location>
</feature>
<keyword evidence="2" id="KW-0813">Transport</keyword>
<dbReference type="InterPro" id="IPR017871">
    <property type="entry name" value="ABC_transporter-like_CS"/>
</dbReference>
<dbReference type="RefSeq" id="WP_286678645.1">
    <property type="nucleotide sequence ID" value="NZ_MNXI01000094.1"/>
</dbReference>
<evidence type="ECO:0000259" key="5">
    <source>
        <dbReference type="PROSITE" id="PS50893"/>
    </source>
</evidence>
<comment type="similarity">
    <text evidence="1">Belongs to the ABC transporter superfamily.</text>
</comment>
<dbReference type="InterPro" id="IPR017911">
    <property type="entry name" value="MacB-like_ATP-bd"/>
</dbReference>